<dbReference type="EMBL" id="BLLF01000731">
    <property type="protein sequence ID" value="GFH14484.1"/>
    <property type="molecule type" value="Genomic_DNA"/>
</dbReference>
<gene>
    <name evidence="1" type="ORF">HaLaN_10548</name>
</gene>
<dbReference type="InterPro" id="IPR013783">
    <property type="entry name" value="Ig-like_fold"/>
</dbReference>
<reference evidence="1 2" key="1">
    <citation type="submission" date="2020-02" db="EMBL/GenBank/DDBJ databases">
        <title>Draft genome sequence of Haematococcus lacustris strain NIES-144.</title>
        <authorList>
            <person name="Morimoto D."/>
            <person name="Nakagawa S."/>
            <person name="Yoshida T."/>
            <person name="Sawayama S."/>
        </authorList>
    </citation>
    <scope>NUCLEOTIDE SEQUENCE [LARGE SCALE GENOMIC DNA]</scope>
    <source>
        <strain evidence="1 2">NIES-144</strain>
    </source>
</reference>
<dbReference type="Gene3D" id="2.60.40.10">
    <property type="entry name" value="Immunoglobulins"/>
    <property type="match status" value="1"/>
</dbReference>
<protein>
    <submittedName>
        <fullName evidence="1">Calponin-homology (CH) domain-containing protein</fullName>
    </submittedName>
</protein>
<dbReference type="GO" id="GO:0060271">
    <property type="term" value="P:cilium assembly"/>
    <property type="evidence" value="ECO:0007669"/>
    <property type="project" value="TreeGrafter"/>
</dbReference>
<dbReference type="GO" id="GO:0005929">
    <property type="term" value="C:cilium"/>
    <property type="evidence" value="ECO:0007669"/>
    <property type="project" value="TreeGrafter"/>
</dbReference>
<name>A0A699Z6F3_HAELA</name>
<dbReference type="Proteomes" id="UP000485058">
    <property type="component" value="Unassembled WGS sequence"/>
</dbReference>
<evidence type="ECO:0000313" key="2">
    <source>
        <dbReference type="Proteomes" id="UP000485058"/>
    </source>
</evidence>
<dbReference type="PANTHER" id="PTHR45912:SF3">
    <property type="entry name" value="CILIA- AND FLAGELLA-ASSOCIATED PROTEIN 47"/>
    <property type="match status" value="1"/>
</dbReference>
<accession>A0A699Z6F3</accession>
<dbReference type="PANTHER" id="PTHR45912">
    <property type="entry name" value="CILIA- AND FLAGELLA-ASSOCIATED PROTEIN 47"/>
    <property type="match status" value="1"/>
</dbReference>
<feature type="non-terminal residue" evidence="1">
    <location>
        <position position="1"/>
    </location>
</feature>
<comment type="caution">
    <text evidence="1">The sequence shown here is derived from an EMBL/GenBank/DDBJ whole genome shotgun (WGS) entry which is preliminary data.</text>
</comment>
<dbReference type="AlphaFoldDB" id="A0A699Z6F3"/>
<organism evidence="1 2">
    <name type="scientific">Haematococcus lacustris</name>
    <name type="common">Green alga</name>
    <name type="synonym">Haematococcus pluvialis</name>
    <dbReference type="NCBI Taxonomy" id="44745"/>
    <lineage>
        <taxon>Eukaryota</taxon>
        <taxon>Viridiplantae</taxon>
        <taxon>Chlorophyta</taxon>
        <taxon>core chlorophytes</taxon>
        <taxon>Chlorophyceae</taxon>
        <taxon>CS clade</taxon>
        <taxon>Chlamydomonadales</taxon>
        <taxon>Haematococcaceae</taxon>
        <taxon>Haematococcus</taxon>
    </lineage>
</organism>
<keyword evidence="2" id="KW-1185">Reference proteome</keyword>
<feature type="non-terminal residue" evidence="1">
    <location>
        <position position="406"/>
    </location>
</feature>
<evidence type="ECO:0000313" key="1">
    <source>
        <dbReference type="EMBL" id="GFH14484.1"/>
    </source>
</evidence>
<proteinExistence type="predicted"/>
<sequence>MQVVFNGEHYQGGTEAVSDRVIIQADNGDIELPLRSVVPKADVVVAGDLMFGLLPMDSQATKVISVMNKGTAATNFKIDWDRSTSLQVSPAAGQLAAYDPSCSGHECQLSSTQEEEEGEVTLLLGDSVLSGEGGRKLVYSATVVKQSFELLSPAKVPLHEVDFGPQLFGEEHSRTITLLNNGPIEAKYFITYGSAGEMRGKLEQDKETASSLHDPDNPYADLILATRQKLRSKATNDNPFTIDPLTGTIPPFTQAPITFKFAPKDVPRRKGFVALLPAADATTRIFDFVALIEFPGCPPTTRIKLPVKGKGMATALKADPMSLVFGDVPTHGWADQLLMLHNTNTVLPVAWRGVKQLPYFNLMPSSGTILAGQTNQPKALGSHSGAIPLQVTSEAGGSVLQELQVA</sequence>